<name>A0A4S4AC28_9RHOO</name>
<dbReference type="InterPro" id="IPR013425">
    <property type="entry name" value="Autotrns_rpt"/>
</dbReference>
<dbReference type="InterPro" id="IPR005546">
    <property type="entry name" value="Autotransporte_beta"/>
</dbReference>
<dbReference type="InterPro" id="IPR006315">
    <property type="entry name" value="OM_autotransptr_brl_dom"/>
</dbReference>
<protein>
    <submittedName>
        <fullName evidence="5">Autotransporter domain-containing protein</fullName>
    </submittedName>
</protein>
<dbReference type="Proteomes" id="UP000307956">
    <property type="component" value="Unassembled WGS sequence"/>
</dbReference>
<reference evidence="5 6" key="1">
    <citation type="submission" date="2019-04" db="EMBL/GenBank/DDBJ databases">
        <title>Azoarcus rhizosphaerae sp. nov. isolated from rhizosphere of Ficus religiosa.</title>
        <authorList>
            <person name="Lin S.-Y."/>
            <person name="Hameed A."/>
            <person name="Hsu Y.-H."/>
            <person name="Young C.-C."/>
        </authorList>
    </citation>
    <scope>NUCLEOTIDE SEQUENCE [LARGE SCALE GENOMIC DNA]</scope>
    <source>
        <strain evidence="5 6">CC-YHH848</strain>
    </source>
</reference>
<feature type="domain" description="Autotransporter" evidence="4">
    <location>
        <begin position="1584"/>
        <end position="1853"/>
    </location>
</feature>
<dbReference type="SUPFAM" id="SSF51126">
    <property type="entry name" value="Pectin lyase-like"/>
    <property type="match status" value="3"/>
</dbReference>
<organism evidence="5 6">
    <name type="scientific">Pseudothauera rhizosphaerae</name>
    <dbReference type="NCBI Taxonomy" id="2565932"/>
    <lineage>
        <taxon>Bacteria</taxon>
        <taxon>Pseudomonadati</taxon>
        <taxon>Pseudomonadota</taxon>
        <taxon>Betaproteobacteria</taxon>
        <taxon>Rhodocyclales</taxon>
        <taxon>Zoogloeaceae</taxon>
        <taxon>Pseudothauera</taxon>
    </lineage>
</organism>
<evidence type="ECO:0000256" key="3">
    <source>
        <dbReference type="SAM" id="MobiDB-lite"/>
    </source>
</evidence>
<comment type="caution">
    <text evidence="5">The sequence shown here is derived from an EMBL/GenBank/DDBJ whole genome shotgun (WGS) entry which is preliminary data.</text>
</comment>
<keyword evidence="6" id="KW-1185">Reference proteome</keyword>
<dbReference type="SUPFAM" id="SSF103515">
    <property type="entry name" value="Autotransporter"/>
    <property type="match status" value="1"/>
</dbReference>
<dbReference type="InterPro" id="IPR036709">
    <property type="entry name" value="Autotransporte_beta_dom_sf"/>
</dbReference>
<dbReference type="NCBIfam" id="TIGR02601">
    <property type="entry name" value="autotrns_rpt"/>
    <property type="match status" value="6"/>
</dbReference>
<dbReference type="PANTHER" id="PTHR35037:SF3">
    <property type="entry name" value="C-TERMINAL REGION OF AIDA-LIKE PROTEIN"/>
    <property type="match status" value="1"/>
</dbReference>
<evidence type="ECO:0000259" key="4">
    <source>
        <dbReference type="PROSITE" id="PS51208"/>
    </source>
</evidence>
<dbReference type="OrthoDB" id="5760545at2"/>
<feature type="region of interest" description="Disordered" evidence="3">
    <location>
        <begin position="51"/>
        <end position="92"/>
    </location>
</feature>
<feature type="region of interest" description="Disordered" evidence="3">
    <location>
        <begin position="1192"/>
        <end position="1213"/>
    </location>
</feature>
<dbReference type="Pfam" id="PF03797">
    <property type="entry name" value="Autotransporter"/>
    <property type="match status" value="1"/>
</dbReference>
<dbReference type="GO" id="GO:0019867">
    <property type="term" value="C:outer membrane"/>
    <property type="evidence" value="ECO:0007669"/>
    <property type="project" value="InterPro"/>
</dbReference>
<dbReference type="EMBL" id="SSOD01000020">
    <property type="protein sequence ID" value="THF56505.1"/>
    <property type="molecule type" value="Genomic_DNA"/>
</dbReference>
<accession>A0A4S4AC28</accession>
<dbReference type="Pfam" id="PF12951">
    <property type="entry name" value="PATR"/>
    <property type="match status" value="6"/>
</dbReference>
<evidence type="ECO:0000313" key="5">
    <source>
        <dbReference type="EMBL" id="THF56505.1"/>
    </source>
</evidence>
<dbReference type="InterPro" id="IPR011050">
    <property type="entry name" value="Pectin_lyase_fold/virulence"/>
</dbReference>
<feature type="compositionally biased region" description="Gly residues" evidence="3">
    <location>
        <begin position="1192"/>
        <end position="1207"/>
    </location>
</feature>
<dbReference type="Pfam" id="PF13018">
    <property type="entry name" value="ESPR"/>
    <property type="match status" value="1"/>
</dbReference>
<feature type="compositionally biased region" description="Gly residues" evidence="3">
    <location>
        <begin position="69"/>
        <end position="85"/>
    </location>
</feature>
<evidence type="ECO:0000256" key="1">
    <source>
        <dbReference type="ARBA" id="ARBA00022729"/>
    </source>
</evidence>
<sequence length="1854" mass="179380">MNRSYRTVFNESLGVWQAVSEHTKARGKRSGTLPAATLACAALLSLAGPAAAGGGTGGDARPDPYQFSGGAGGASVDTGTGGAGSFGEPDGGKWDVSPRVSSAGGGGGAGAVGGDGGGWRGRTDENLAQPLQPPGYDMNNAGVGGASAGADGGDAFNADYDATDVTAPYYLGPAGGGGGGAHGAVSAAATAFASGTTAGGKGGKGGNGTFEGTAGGGGGAGGYGAVLTGSGSGSSARTFLGGAGGAGGHGYIFGNGGDGGDGGIGLRFTGAASFANTGGIVGGAGGIGGNKGSLYESGAGDICIGAGIAAGLCGGHGGDGGAGVSGSGITLTNSGSITGGNGGDGGKSWNLDGTATINSIGFGGAGGVGVIGANITLVNSGSITGGMGGNGSNGSVRANAIEFTGGTNVLELQSGYVITGNVAANGTNDTLRLGGTTNGSFDMSQVGAAAQYRGFEVFEKSGSSAWTLTGSNAFTGATTVTAGELRQGAAGAFAANTAYTVNSGATLNLNGYGLTMSSLSGAGSVALGSATLTIDQAINTSYAGAITGTTGRLVKSGAGTLTLSGNSTYGGGTTITGGLINFTGLANFGSGTLSLNGGGLQWNGHATDVSGRLAALGAGGGIFDTNGNDVTLASDISGSGGLTKRGNGTLTLSGSNGYGGGTTIAGGALRAGSDAALGDASGGVTLNGGTLQWGTAFDSARAIVLGGSGTFDTGAYAATLSGGITGGGSLTKTGGGTLALSGNGNWQGNTDIGQGRLEIDGAYVKGGNGDVADSFYLRDTGGGTAELVVKNGGTADFGESFSSYIGYQGKGAATVTGTGSRLLLGSIAQVGASNGEGTLRIENGGTAHAVSTLAIGVGGSSSGAVTVSGTDSTLEVLVASSYLRVGSGTTNHASLTVENGGQVKAYRTSIALTPANSVGTVNLNGSVGARGVLETGYVEVGSGGRPNVGNATLNFDGGMLRATGGESDFLRNFYDGEVTIAGGGAFIDSNGYNIGIAAGFSGSGGLTKQGAGTVTLSGTNTYSGATTVADGTLAVNGSLTNSAVTVNNGGKLGGSGSIAGVVTVAAGGTLAAGNSPGTLTVGSLVLDADSILEFELGDPTGTAGVDSDLVTVTGDLALAGKLRVTPLAGFGAGSYRLFDYGGALTGSGLAFEVMPVAYDYSLDTATLYQVNLLVSAATAQYWNGGGTTPPGIAQGAGGSGTWDGGTGNWTNADGNGNGAWSGSIAAVFAGTAGTVTIDDGFTASAPALSFLADGYVLAADGSGRLELTGAATVEVLADGATIAAPITGGSGLTKSGAGTLTLSGSNDYSGATTVASGTLMVGGSIANSAVTVNSGGTLGGSGTVGGAAVQSGGRFAPGNSIGTLNVAGNWTLGTGATYEVELKAGGNTPGTHNDFAAITGTATVADGAMIEVKPENGTDDGSTYTPGLTYTLLTASGGLTVDGSQIVTDDYPFLDFSTSFDANSYYLTSALVGGGGGGGGGFSLPGQTRNQAAVGKAAYALGLGNPLFNAVANLTTHQVAPAFDALSGVEHTFVPTLAFQAVRRLHGLLGERLAGGSGGQAALDAFDGVKLAHAGNPAGLFDAPQRPADGFWLRALGSHGRIDGDRNASGAKLSGGGVALGADRRIAADVRAGLAFAYSKSEADTDHGAVDVDSVQLAAYGRWQNDTAYVDASVSAGRHRAETRRDIAFLGQRAEADYDGDSAAFALEAGLPLARGAATLTPYAGLEGAHLRRESFTEQGAGDANLRVKSRTDGSLRSGLGVRCAWEGARLSPAIDLAWVHEFGDAKRRIAAGFAGTADFRIDGPELDRDRLALGLGLTAWTGKAARLDVGYRGEFAGSDRDHAVAATFRWAWR</sequence>
<dbReference type="PANTHER" id="PTHR35037">
    <property type="entry name" value="C-TERMINAL REGION OF AIDA-LIKE PROTEIN"/>
    <property type="match status" value="1"/>
</dbReference>
<dbReference type="NCBIfam" id="TIGR01414">
    <property type="entry name" value="autotrans_barl"/>
    <property type="match status" value="1"/>
</dbReference>
<dbReference type="PROSITE" id="PS51208">
    <property type="entry name" value="AUTOTRANSPORTER"/>
    <property type="match status" value="1"/>
</dbReference>
<dbReference type="SMART" id="SM00869">
    <property type="entry name" value="Autotransporter"/>
    <property type="match status" value="1"/>
</dbReference>
<gene>
    <name evidence="5" type="ORF">E6O51_19010</name>
</gene>
<dbReference type="InterPro" id="IPR051551">
    <property type="entry name" value="Autotransporter_adhesion"/>
</dbReference>
<dbReference type="Gene3D" id="2.40.128.130">
    <property type="entry name" value="Autotransporter beta-domain"/>
    <property type="match status" value="1"/>
</dbReference>
<dbReference type="InterPro" id="IPR024973">
    <property type="entry name" value="ESPR"/>
</dbReference>
<dbReference type="RefSeq" id="WP_136386599.1">
    <property type="nucleotide sequence ID" value="NZ_SSOD01000020.1"/>
</dbReference>
<keyword evidence="2" id="KW-0843">Virulence</keyword>
<evidence type="ECO:0000313" key="6">
    <source>
        <dbReference type="Proteomes" id="UP000307956"/>
    </source>
</evidence>
<proteinExistence type="predicted"/>
<evidence type="ECO:0000256" key="2">
    <source>
        <dbReference type="ARBA" id="ARBA00023026"/>
    </source>
</evidence>
<keyword evidence="1" id="KW-0732">Signal</keyword>